<proteinExistence type="predicted"/>
<dbReference type="InterPro" id="IPR005501">
    <property type="entry name" value="LamB/YcsF/PxpA-like"/>
</dbReference>
<dbReference type="PANTHER" id="PTHR30292:SF0">
    <property type="entry name" value="5-OXOPROLINASE SUBUNIT A"/>
    <property type="match status" value="1"/>
</dbReference>
<evidence type="ECO:0008006" key="3">
    <source>
        <dbReference type="Google" id="ProtNLM"/>
    </source>
</evidence>
<dbReference type="Gene3D" id="3.20.20.370">
    <property type="entry name" value="Glycoside hydrolase/deacetylase"/>
    <property type="match status" value="1"/>
</dbReference>
<dbReference type="InterPro" id="IPR011330">
    <property type="entry name" value="Glyco_hydro/deAcase_b/a-brl"/>
</dbReference>
<dbReference type="PANTHER" id="PTHR30292">
    <property type="entry name" value="UNCHARACTERIZED PROTEIN YBGL-RELATED"/>
    <property type="match status" value="1"/>
</dbReference>
<dbReference type="Proteomes" id="UP000095023">
    <property type="component" value="Unassembled WGS sequence"/>
</dbReference>
<dbReference type="OrthoDB" id="5295431at2759"/>
<dbReference type="NCBIfam" id="NF003814">
    <property type="entry name" value="PRK05406.1-3"/>
    <property type="match status" value="1"/>
</dbReference>
<accession>A0A1E4TDA2</accession>
<dbReference type="NCBIfam" id="NF003816">
    <property type="entry name" value="PRK05406.1-5"/>
    <property type="match status" value="1"/>
</dbReference>
<dbReference type="Pfam" id="PF03746">
    <property type="entry name" value="LamB_YcsF"/>
    <property type="match status" value="1"/>
</dbReference>
<organism evidence="1 2">
    <name type="scientific">Tortispora caseinolytica NRRL Y-17796</name>
    <dbReference type="NCBI Taxonomy" id="767744"/>
    <lineage>
        <taxon>Eukaryota</taxon>
        <taxon>Fungi</taxon>
        <taxon>Dikarya</taxon>
        <taxon>Ascomycota</taxon>
        <taxon>Saccharomycotina</taxon>
        <taxon>Trigonopsidomycetes</taxon>
        <taxon>Trigonopsidales</taxon>
        <taxon>Trigonopsidaceae</taxon>
        <taxon>Tortispora</taxon>
    </lineage>
</organism>
<protein>
    <recommendedName>
        <fullName evidence="3">Lactam utilization protein lamB</fullName>
    </recommendedName>
</protein>
<dbReference type="EMBL" id="KV453843">
    <property type="protein sequence ID" value="ODV89740.1"/>
    <property type="molecule type" value="Genomic_DNA"/>
</dbReference>
<dbReference type="SUPFAM" id="SSF88713">
    <property type="entry name" value="Glycoside hydrolase/deacetylase"/>
    <property type="match status" value="1"/>
</dbReference>
<dbReference type="GO" id="GO:0005975">
    <property type="term" value="P:carbohydrate metabolic process"/>
    <property type="evidence" value="ECO:0007669"/>
    <property type="project" value="InterPro"/>
</dbReference>
<keyword evidence="2" id="KW-1185">Reference proteome</keyword>
<dbReference type="AlphaFoldDB" id="A0A1E4TDA2"/>
<evidence type="ECO:0000313" key="1">
    <source>
        <dbReference type="EMBL" id="ODV89740.1"/>
    </source>
</evidence>
<gene>
    <name evidence="1" type="ORF">CANCADRAFT_58593</name>
</gene>
<evidence type="ECO:0000313" key="2">
    <source>
        <dbReference type="Proteomes" id="UP000095023"/>
    </source>
</evidence>
<reference evidence="2" key="1">
    <citation type="submission" date="2016-02" db="EMBL/GenBank/DDBJ databases">
        <title>Comparative genomics of biotechnologically important yeasts.</title>
        <authorList>
            <consortium name="DOE Joint Genome Institute"/>
            <person name="Riley R."/>
            <person name="Haridas S."/>
            <person name="Wolfe K.H."/>
            <person name="Lopes M.R."/>
            <person name="Hittinger C.T."/>
            <person name="Goker M."/>
            <person name="Salamov A."/>
            <person name="Wisecaver J."/>
            <person name="Long T.M."/>
            <person name="Aerts A.L."/>
            <person name="Barry K."/>
            <person name="Choi C."/>
            <person name="Clum A."/>
            <person name="Coughlan A.Y."/>
            <person name="Deshpande S."/>
            <person name="Douglass A.P."/>
            <person name="Hanson S.J."/>
            <person name="Klenk H.-P."/>
            <person name="Labutti K."/>
            <person name="Lapidus A."/>
            <person name="Lindquist E."/>
            <person name="Lipzen A."/>
            <person name="Meier-Kolthoff J.P."/>
            <person name="Ohm R.A."/>
            <person name="Otillar R.P."/>
            <person name="Pangilinan J."/>
            <person name="Peng Y."/>
            <person name="Rokas A."/>
            <person name="Rosa C.A."/>
            <person name="Scheuner C."/>
            <person name="Sibirny A.A."/>
            <person name="Slot J.C."/>
            <person name="Stielow J.B."/>
            <person name="Sun H."/>
            <person name="Kurtzman C.P."/>
            <person name="Blackwell M."/>
            <person name="Jeffries T.W."/>
            <person name="Grigoriev I.V."/>
        </authorList>
    </citation>
    <scope>NUCLEOTIDE SEQUENCE [LARGE SCALE GENOMIC DNA]</scope>
    <source>
        <strain evidence="2">NRRL Y-17796</strain>
    </source>
</reference>
<name>A0A1E4TDA2_9ASCO</name>
<sequence>MTKRYVHLNCDMGEGYGIWKLGPDEELMPLIKSANIACGFHGSDPMTMVKTVRLAKKHGVPVGAHPSFPDREGFGRRRMIMTQEEIKASVLYQVGALCAILQSEDIPLNHIKPHGALYIESARDEEYCDAVMAACATFKVPVYGIKGSFHEKYCKKYGIKFIPEAYPDVNFADDGSILSLTIHGGRPTDQVKDALRQILYEDTVDAKSGKKIQFDFANEPEITVCLHSDLPDAVLKAQQINELLAEVNA</sequence>